<comment type="caution">
    <text evidence="1">The sequence shown here is derived from an EMBL/GenBank/DDBJ whole genome shotgun (WGS) entry which is preliminary data.</text>
</comment>
<dbReference type="EMBL" id="LCLA01000014">
    <property type="protein sequence ID" value="KKU10351.1"/>
    <property type="molecule type" value="Genomic_DNA"/>
</dbReference>
<evidence type="ECO:0000313" key="2">
    <source>
        <dbReference type="Proteomes" id="UP000034329"/>
    </source>
</evidence>
<sequence>MNKKILIALAVVLLLGGGYYFMKSQKAGVPGIGSTGENSSGVKSLKELIAGGVAQRCTFSTVDESGSSEGTTYVAGGKMRGDFTTTSSGKTTASHMIVDGNTNYIWMDGEKTGFKTTIEETAETGDTPVTQDVGSQGGVSLDQRTDYKCSAWITDLSQFTPPATVQFTDLSQIFNPSSLPVSYP</sequence>
<protein>
    <recommendedName>
        <fullName evidence="3">DUF4412 domain-containing protein</fullName>
    </recommendedName>
</protein>
<dbReference type="AlphaFoldDB" id="A0A0G1MPR8"/>
<name>A0A0G1MPR8_9BACT</name>
<reference evidence="1 2" key="1">
    <citation type="journal article" date="2015" name="Nature">
        <title>rRNA introns, odd ribosomes, and small enigmatic genomes across a large radiation of phyla.</title>
        <authorList>
            <person name="Brown C.T."/>
            <person name="Hug L.A."/>
            <person name="Thomas B.C."/>
            <person name="Sharon I."/>
            <person name="Castelle C.J."/>
            <person name="Singh A."/>
            <person name="Wilkins M.J."/>
            <person name="Williams K.H."/>
            <person name="Banfield J.F."/>
        </authorList>
    </citation>
    <scope>NUCLEOTIDE SEQUENCE [LARGE SCALE GENOMIC DNA]</scope>
</reference>
<gene>
    <name evidence="1" type="ORF">UX13_C0014G0009</name>
</gene>
<evidence type="ECO:0008006" key="3">
    <source>
        <dbReference type="Google" id="ProtNLM"/>
    </source>
</evidence>
<accession>A0A0G1MPR8</accession>
<organism evidence="1 2">
    <name type="scientific">Candidatus Woesebacteria bacterium GW2011_GWB1_45_5</name>
    <dbReference type="NCBI Taxonomy" id="1618581"/>
    <lineage>
        <taxon>Bacteria</taxon>
        <taxon>Candidatus Woeseibacteriota</taxon>
    </lineage>
</organism>
<dbReference type="Proteomes" id="UP000034329">
    <property type="component" value="Unassembled WGS sequence"/>
</dbReference>
<proteinExistence type="predicted"/>
<evidence type="ECO:0000313" key="1">
    <source>
        <dbReference type="EMBL" id="KKU10351.1"/>
    </source>
</evidence>